<evidence type="ECO:0000313" key="1">
    <source>
        <dbReference type="EMBL" id="RBP48277.1"/>
    </source>
</evidence>
<comment type="caution">
    <text evidence="1">The sequence shown here is derived from an EMBL/GenBank/DDBJ whole genome shotgun (WGS) entry which is preliminary data.</text>
</comment>
<name>A0A395JFZ6_9GAMM</name>
<reference evidence="1 2" key="1">
    <citation type="submission" date="2018-06" db="EMBL/GenBank/DDBJ databases">
        <title>Genomic Encyclopedia of Type Strains, Phase IV (KMG-IV): sequencing the most valuable type-strain genomes for metagenomic binning, comparative biology and taxonomic classification.</title>
        <authorList>
            <person name="Goeker M."/>
        </authorList>
    </citation>
    <scope>NUCLEOTIDE SEQUENCE [LARGE SCALE GENOMIC DNA]</scope>
    <source>
        <strain evidence="1 2">DSM 24032</strain>
    </source>
</reference>
<organism evidence="1 2">
    <name type="scientific">Arenicella xantha</name>
    <dbReference type="NCBI Taxonomy" id="644221"/>
    <lineage>
        <taxon>Bacteria</taxon>
        <taxon>Pseudomonadati</taxon>
        <taxon>Pseudomonadota</taxon>
        <taxon>Gammaproteobacteria</taxon>
        <taxon>Arenicellales</taxon>
        <taxon>Arenicellaceae</taxon>
        <taxon>Arenicella</taxon>
    </lineage>
</organism>
<dbReference type="AlphaFoldDB" id="A0A395JFZ6"/>
<dbReference type="GO" id="GO:0009116">
    <property type="term" value="P:nucleoside metabolic process"/>
    <property type="evidence" value="ECO:0007669"/>
    <property type="project" value="InterPro"/>
</dbReference>
<gene>
    <name evidence="1" type="ORF">DFR28_1086</name>
</gene>
<sequence length="285" mass="30490">MPVTQPPSSTLPLITLIAALSCEVRPWIDAHRLKKTIAKPFDCYRSESLEIIVAGIGAEAMATAVGWAGGQSDRSRVWLNIGTAGHASRAVGEVFLVHGCAAGEQGRAHYPPLIAKWSGASDAVLSVPAPSSDYPIGAAVDMEAAAFYSAAMRFAPSELVQSIKVVSDNQSEGIEHLNASRITELMTPHVACVDRFSEQLRDVAMQSMVATPAQCFTDIRATVSQRRQIEQLVNQISYMSDTDVLHDLSQKTSLTAKALLRELNAIAADIVPQLAALSLEGTKHG</sequence>
<accession>A0A395JFZ6</accession>
<dbReference type="SUPFAM" id="SSF53167">
    <property type="entry name" value="Purine and uridine phosphorylases"/>
    <property type="match status" value="1"/>
</dbReference>
<evidence type="ECO:0000313" key="2">
    <source>
        <dbReference type="Proteomes" id="UP000253083"/>
    </source>
</evidence>
<dbReference type="GO" id="GO:0003824">
    <property type="term" value="F:catalytic activity"/>
    <property type="evidence" value="ECO:0007669"/>
    <property type="project" value="InterPro"/>
</dbReference>
<dbReference type="InterPro" id="IPR035994">
    <property type="entry name" value="Nucleoside_phosphorylase_sf"/>
</dbReference>
<dbReference type="EMBL" id="QNRT01000008">
    <property type="protein sequence ID" value="RBP48277.1"/>
    <property type="molecule type" value="Genomic_DNA"/>
</dbReference>
<evidence type="ECO:0008006" key="3">
    <source>
        <dbReference type="Google" id="ProtNLM"/>
    </source>
</evidence>
<keyword evidence="2" id="KW-1185">Reference proteome</keyword>
<dbReference type="OrthoDB" id="21362at2"/>
<dbReference type="Gene3D" id="3.40.50.1580">
    <property type="entry name" value="Nucleoside phosphorylase domain"/>
    <property type="match status" value="1"/>
</dbReference>
<protein>
    <recommendedName>
        <fullName evidence="3">Nucleoside phosphorylase</fullName>
    </recommendedName>
</protein>
<dbReference type="Proteomes" id="UP000253083">
    <property type="component" value="Unassembled WGS sequence"/>
</dbReference>
<dbReference type="RefSeq" id="WP_113955759.1">
    <property type="nucleotide sequence ID" value="NZ_QNRT01000008.1"/>
</dbReference>
<proteinExistence type="predicted"/>
<dbReference type="InParanoid" id="A0A395JFZ6"/>